<reference evidence="9 10" key="1">
    <citation type="submission" date="2019-01" db="EMBL/GenBank/DDBJ databases">
        <authorList>
            <person name="Brito A."/>
        </authorList>
    </citation>
    <scope>NUCLEOTIDE SEQUENCE [LARGE SCALE GENOMIC DNA]</scope>
    <source>
        <strain evidence="9">1</strain>
    </source>
</reference>
<keyword evidence="2 7" id="KW-0812">Transmembrane</keyword>
<evidence type="ECO:0000256" key="1">
    <source>
        <dbReference type="ARBA" id="ARBA00022475"/>
    </source>
</evidence>
<dbReference type="Proteomes" id="UP000320055">
    <property type="component" value="Unassembled WGS sequence"/>
</dbReference>
<proteinExistence type="predicted"/>
<evidence type="ECO:0000256" key="3">
    <source>
        <dbReference type="ARBA" id="ARBA00022989"/>
    </source>
</evidence>
<dbReference type="AlphaFoldDB" id="A0A563VXJ2"/>
<keyword evidence="5" id="KW-0175">Coiled coil</keyword>
<keyword evidence="1" id="KW-1003">Cell membrane</keyword>
<dbReference type="GO" id="GO:0005886">
    <property type="term" value="C:plasma membrane"/>
    <property type="evidence" value="ECO:0007669"/>
    <property type="project" value="InterPro"/>
</dbReference>
<evidence type="ECO:0000313" key="9">
    <source>
        <dbReference type="EMBL" id="VEP16159.1"/>
    </source>
</evidence>
<dbReference type="EMBL" id="CAACVJ010000348">
    <property type="protein sequence ID" value="VEP16159.1"/>
    <property type="molecule type" value="Genomic_DNA"/>
</dbReference>
<evidence type="ECO:0000256" key="6">
    <source>
        <dbReference type="SAM" id="MobiDB-lite"/>
    </source>
</evidence>
<sequence>MIIVDFLILFVTCLALALFSLENTQDVALKILPQLEVQAHLALVLIVSMGIGATLTGLYLTWIKVRNHFQFQGQARQIKERENQIQQLKKDIESRQTELELLRQEKFSSESIAEKENLVNENQESDNKSDNEISVTPAEVIS</sequence>
<feature type="domain" description="Lipopolysaccharide assembly protein A" evidence="8">
    <location>
        <begin position="22"/>
        <end position="91"/>
    </location>
</feature>
<feature type="region of interest" description="Disordered" evidence="6">
    <location>
        <begin position="113"/>
        <end position="142"/>
    </location>
</feature>
<dbReference type="OrthoDB" id="530861at2"/>
<evidence type="ECO:0000256" key="4">
    <source>
        <dbReference type="ARBA" id="ARBA00023136"/>
    </source>
</evidence>
<feature type="transmembrane region" description="Helical" evidence="7">
    <location>
        <begin position="40"/>
        <end position="62"/>
    </location>
</feature>
<keyword evidence="4 7" id="KW-0472">Membrane</keyword>
<keyword evidence="10" id="KW-1185">Reference proteome</keyword>
<name>A0A563VXJ2_9CYAN</name>
<feature type="coiled-coil region" evidence="5">
    <location>
        <begin position="71"/>
        <end position="105"/>
    </location>
</feature>
<dbReference type="RefSeq" id="WP_144874997.1">
    <property type="nucleotide sequence ID" value="NZ_LR214147.1"/>
</dbReference>
<dbReference type="InterPro" id="IPR010445">
    <property type="entry name" value="LapA_dom"/>
</dbReference>
<protein>
    <recommendedName>
        <fullName evidence="8">Lipopolysaccharide assembly protein A domain-containing protein</fullName>
    </recommendedName>
</protein>
<evidence type="ECO:0000256" key="5">
    <source>
        <dbReference type="SAM" id="Coils"/>
    </source>
</evidence>
<gene>
    <name evidence="9" type="ORF">H1P_4110003</name>
</gene>
<evidence type="ECO:0000313" key="10">
    <source>
        <dbReference type="Proteomes" id="UP000320055"/>
    </source>
</evidence>
<organism evidence="9 10">
    <name type="scientific">Hyella patelloides LEGE 07179</name>
    <dbReference type="NCBI Taxonomy" id="945734"/>
    <lineage>
        <taxon>Bacteria</taxon>
        <taxon>Bacillati</taxon>
        <taxon>Cyanobacteriota</taxon>
        <taxon>Cyanophyceae</taxon>
        <taxon>Pleurocapsales</taxon>
        <taxon>Hyellaceae</taxon>
        <taxon>Hyella</taxon>
    </lineage>
</organism>
<evidence type="ECO:0000256" key="7">
    <source>
        <dbReference type="SAM" id="Phobius"/>
    </source>
</evidence>
<dbReference type="Pfam" id="PF06305">
    <property type="entry name" value="LapA_dom"/>
    <property type="match status" value="1"/>
</dbReference>
<evidence type="ECO:0000259" key="8">
    <source>
        <dbReference type="Pfam" id="PF06305"/>
    </source>
</evidence>
<accession>A0A563VXJ2</accession>
<keyword evidence="3 7" id="KW-1133">Transmembrane helix</keyword>
<evidence type="ECO:0000256" key="2">
    <source>
        <dbReference type="ARBA" id="ARBA00022692"/>
    </source>
</evidence>